<proteinExistence type="predicted"/>
<evidence type="ECO:0000256" key="1">
    <source>
        <dbReference type="SAM" id="MobiDB-lite"/>
    </source>
</evidence>
<evidence type="ECO:0000313" key="3">
    <source>
        <dbReference type="Proteomes" id="UP001187682"/>
    </source>
</evidence>
<dbReference type="AlphaFoldDB" id="A0AAE8SWK6"/>
<keyword evidence="3" id="KW-1185">Reference proteome</keyword>
<comment type="caution">
    <text evidence="2">The sequence shown here is derived from an EMBL/GenBank/DDBJ whole genome shotgun (WGS) entry which is preliminary data.</text>
</comment>
<dbReference type="EMBL" id="ONZQ02000009">
    <property type="protein sequence ID" value="SPO03915.1"/>
    <property type="molecule type" value="Genomic_DNA"/>
</dbReference>
<protein>
    <submittedName>
        <fullName evidence="2">Uncharacterized protein</fullName>
    </submittedName>
</protein>
<evidence type="ECO:0000313" key="2">
    <source>
        <dbReference type="EMBL" id="SPO03915.1"/>
    </source>
</evidence>
<organism evidence="2 3">
    <name type="scientific">Cephalotrichum gorgonifer</name>
    <dbReference type="NCBI Taxonomy" id="2041049"/>
    <lineage>
        <taxon>Eukaryota</taxon>
        <taxon>Fungi</taxon>
        <taxon>Dikarya</taxon>
        <taxon>Ascomycota</taxon>
        <taxon>Pezizomycotina</taxon>
        <taxon>Sordariomycetes</taxon>
        <taxon>Hypocreomycetidae</taxon>
        <taxon>Microascales</taxon>
        <taxon>Microascaceae</taxon>
        <taxon>Cephalotrichum</taxon>
    </lineage>
</organism>
<sequence length="50" mass="5302">MSYLASLESLPGFGFRAAISRQSDPVSRSAPVSDAKVKIMSHEEGLPSPP</sequence>
<feature type="region of interest" description="Disordered" evidence="1">
    <location>
        <begin position="20"/>
        <end position="50"/>
    </location>
</feature>
<gene>
    <name evidence="2" type="ORF">DNG_06598</name>
</gene>
<accession>A0AAE8SWK6</accession>
<name>A0AAE8SWK6_9PEZI</name>
<reference evidence="2" key="1">
    <citation type="submission" date="2018-03" db="EMBL/GenBank/DDBJ databases">
        <authorList>
            <person name="Guldener U."/>
        </authorList>
    </citation>
    <scope>NUCLEOTIDE SEQUENCE</scope>
</reference>
<feature type="compositionally biased region" description="Basic and acidic residues" evidence="1">
    <location>
        <begin position="35"/>
        <end position="50"/>
    </location>
</feature>
<dbReference type="Proteomes" id="UP001187682">
    <property type="component" value="Unassembled WGS sequence"/>
</dbReference>